<dbReference type="STRING" id="1036611.A0A1L9P9D4"/>
<evidence type="ECO:0000256" key="13">
    <source>
        <dbReference type="SAM" id="MobiDB-lite"/>
    </source>
</evidence>
<dbReference type="SMART" id="SM00184">
    <property type="entry name" value="RING"/>
    <property type="match status" value="1"/>
</dbReference>
<keyword evidence="8" id="KW-0833">Ubl conjugation pathway</keyword>
<keyword evidence="7 12" id="KW-0863">Zinc-finger</keyword>
<dbReference type="PANTHER" id="PTHR45977:SF4">
    <property type="entry name" value="RING-TYPE DOMAIN-CONTAINING PROTEIN"/>
    <property type="match status" value="1"/>
</dbReference>
<keyword evidence="5 14" id="KW-0812">Transmembrane</keyword>
<evidence type="ECO:0000256" key="7">
    <source>
        <dbReference type="ARBA" id="ARBA00022771"/>
    </source>
</evidence>
<evidence type="ECO:0000256" key="5">
    <source>
        <dbReference type="ARBA" id="ARBA00022692"/>
    </source>
</evidence>
<organism evidence="16 17">
    <name type="scientific">Aspergillus versicolor CBS 583.65</name>
    <dbReference type="NCBI Taxonomy" id="1036611"/>
    <lineage>
        <taxon>Eukaryota</taxon>
        <taxon>Fungi</taxon>
        <taxon>Dikarya</taxon>
        <taxon>Ascomycota</taxon>
        <taxon>Pezizomycotina</taxon>
        <taxon>Eurotiomycetes</taxon>
        <taxon>Eurotiomycetidae</taxon>
        <taxon>Eurotiales</taxon>
        <taxon>Aspergillaceae</taxon>
        <taxon>Aspergillus</taxon>
        <taxon>Aspergillus subgen. Nidulantes</taxon>
    </lineage>
</organism>
<comment type="catalytic activity">
    <reaction evidence="1">
        <text>S-ubiquitinyl-[E2 ubiquitin-conjugating enzyme]-L-cysteine + [acceptor protein]-L-lysine = [E2 ubiquitin-conjugating enzyme]-L-cysteine + N(6)-ubiquitinyl-[acceptor protein]-L-lysine.</text>
        <dbReference type="EC" id="2.3.2.27"/>
    </reaction>
</comment>
<evidence type="ECO:0000256" key="12">
    <source>
        <dbReference type="PROSITE-ProRule" id="PRU00175"/>
    </source>
</evidence>
<dbReference type="CDD" id="cd16473">
    <property type="entry name" value="RING-H2_RNF103"/>
    <property type="match status" value="1"/>
</dbReference>
<evidence type="ECO:0000313" key="17">
    <source>
        <dbReference type="Proteomes" id="UP000184073"/>
    </source>
</evidence>
<dbReference type="Pfam" id="PF13639">
    <property type="entry name" value="zf-RING_2"/>
    <property type="match status" value="1"/>
</dbReference>
<dbReference type="AlphaFoldDB" id="A0A1L9P9D4"/>
<keyword evidence="11 14" id="KW-0472">Membrane</keyword>
<feature type="domain" description="RING-type" evidence="15">
    <location>
        <begin position="136"/>
        <end position="178"/>
    </location>
</feature>
<evidence type="ECO:0000259" key="15">
    <source>
        <dbReference type="PROSITE" id="PS50089"/>
    </source>
</evidence>
<evidence type="ECO:0000256" key="10">
    <source>
        <dbReference type="ARBA" id="ARBA00022989"/>
    </source>
</evidence>
<name>A0A1L9P9D4_ASPVE</name>
<gene>
    <name evidence="16" type="ORF">ASPVEDRAFT_79762</name>
</gene>
<dbReference type="FunFam" id="3.30.40.10:FF:000388">
    <property type="entry name" value="Putative RING zinc finger domain superfamily protein"/>
    <property type="match status" value="1"/>
</dbReference>
<feature type="compositionally biased region" description="Polar residues" evidence="13">
    <location>
        <begin position="95"/>
        <end position="107"/>
    </location>
</feature>
<reference evidence="17" key="1">
    <citation type="journal article" date="2017" name="Genome Biol.">
        <title>Comparative genomics reveals high biological diversity and specific adaptations in the industrially and medically important fungal genus Aspergillus.</title>
        <authorList>
            <person name="de Vries R.P."/>
            <person name="Riley R."/>
            <person name="Wiebenga A."/>
            <person name="Aguilar-Osorio G."/>
            <person name="Amillis S."/>
            <person name="Uchima C.A."/>
            <person name="Anderluh G."/>
            <person name="Asadollahi M."/>
            <person name="Askin M."/>
            <person name="Barry K."/>
            <person name="Battaglia E."/>
            <person name="Bayram O."/>
            <person name="Benocci T."/>
            <person name="Braus-Stromeyer S.A."/>
            <person name="Caldana C."/>
            <person name="Canovas D."/>
            <person name="Cerqueira G.C."/>
            <person name="Chen F."/>
            <person name="Chen W."/>
            <person name="Choi C."/>
            <person name="Clum A."/>
            <person name="Dos Santos R.A."/>
            <person name="Damasio A.R."/>
            <person name="Diallinas G."/>
            <person name="Emri T."/>
            <person name="Fekete E."/>
            <person name="Flipphi M."/>
            <person name="Freyberg S."/>
            <person name="Gallo A."/>
            <person name="Gournas C."/>
            <person name="Habgood R."/>
            <person name="Hainaut M."/>
            <person name="Harispe M.L."/>
            <person name="Henrissat B."/>
            <person name="Hilden K.S."/>
            <person name="Hope R."/>
            <person name="Hossain A."/>
            <person name="Karabika E."/>
            <person name="Karaffa L."/>
            <person name="Karanyi Z."/>
            <person name="Krasevec N."/>
            <person name="Kuo A."/>
            <person name="Kusch H."/>
            <person name="LaButti K."/>
            <person name="Lagendijk E.L."/>
            <person name="Lapidus A."/>
            <person name="Levasseur A."/>
            <person name="Lindquist E."/>
            <person name="Lipzen A."/>
            <person name="Logrieco A.F."/>
            <person name="MacCabe A."/>
            <person name="Maekelae M.R."/>
            <person name="Malavazi I."/>
            <person name="Melin P."/>
            <person name="Meyer V."/>
            <person name="Mielnichuk N."/>
            <person name="Miskei M."/>
            <person name="Molnar A.P."/>
            <person name="Mule G."/>
            <person name="Ngan C.Y."/>
            <person name="Orejas M."/>
            <person name="Orosz E."/>
            <person name="Ouedraogo J.P."/>
            <person name="Overkamp K.M."/>
            <person name="Park H.-S."/>
            <person name="Perrone G."/>
            <person name="Piumi F."/>
            <person name="Punt P.J."/>
            <person name="Ram A.F."/>
            <person name="Ramon A."/>
            <person name="Rauscher S."/>
            <person name="Record E."/>
            <person name="Riano-Pachon D.M."/>
            <person name="Robert V."/>
            <person name="Roehrig J."/>
            <person name="Ruller R."/>
            <person name="Salamov A."/>
            <person name="Salih N.S."/>
            <person name="Samson R.A."/>
            <person name="Sandor E."/>
            <person name="Sanguinetti M."/>
            <person name="Schuetze T."/>
            <person name="Sepcic K."/>
            <person name="Shelest E."/>
            <person name="Sherlock G."/>
            <person name="Sophianopoulou V."/>
            <person name="Squina F.M."/>
            <person name="Sun H."/>
            <person name="Susca A."/>
            <person name="Todd R.B."/>
            <person name="Tsang A."/>
            <person name="Unkles S.E."/>
            <person name="van de Wiele N."/>
            <person name="van Rossen-Uffink D."/>
            <person name="Oliveira J.V."/>
            <person name="Vesth T.C."/>
            <person name="Visser J."/>
            <person name="Yu J.-H."/>
            <person name="Zhou M."/>
            <person name="Andersen M.R."/>
            <person name="Archer D.B."/>
            <person name="Baker S.E."/>
            <person name="Benoit I."/>
            <person name="Brakhage A.A."/>
            <person name="Braus G.H."/>
            <person name="Fischer R."/>
            <person name="Frisvad J.C."/>
            <person name="Goldman G.H."/>
            <person name="Houbraken J."/>
            <person name="Oakley B."/>
            <person name="Pocsi I."/>
            <person name="Scazzocchio C."/>
            <person name="Seiboth B."/>
            <person name="vanKuyk P.A."/>
            <person name="Wortman J."/>
            <person name="Dyer P.S."/>
            <person name="Grigoriev I.V."/>
        </authorList>
    </citation>
    <scope>NUCLEOTIDE SEQUENCE [LARGE SCALE GENOMIC DNA]</scope>
    <source>
        <strain evidence="17">CBS 583.65</strain>
    </source>
</reference>
<dbReference type="GO" id="GO:0008270">
    <property type="term" value="F:zinc ion binding"/>
    <property type="evidence" value="ECO:0007669"/>
    <property type="project" value="UniProtKB-KW"/>
</dbReference>
<dbReference type="EC" id="2.3.2.27" evidence="3"/>
<dbReference type="InterPro" id="IPR013083">
    <property type="entry name" value="Znf_RING/FYVE/PHD"/>
</dbReference>
<keyword evidence="6" id="KW-0479">Metal-binding</keyword>
<evidence type="ECO:0000256" key="14">
    <source>
        <dbReference type="SAM" id="Phobius"/>
    </source>
</evidence>
<keyword evidence="4" id="KW-0808">Transferase</keyword>
<evidence type="ECO:0000313" key="16">
    <source>
        <dbReference type="EMBL" id="OJI98095.1"/>
    </source>
</evidence>
<dbReference type="OrthoDB" id="8062037at2759"/>
<evidence type="ECO:0000256" key="9">
    <source>
        <dbReference type="ARBA" id="ARBA00022833"/>
    </source>
</evidence>
<dbReference type="PANTHER" id="PTHR45977">
    <property type="entry name" value="TARGET OF ERK KINASE MPK-1"/>
    <property type="match status" value="1"/>
</dbReference>
<dbReference type="Gene3D" id="3.30.40.10">
    <property type="entry name" value="Zinc/RING finger domain, C3HC4 (zinc finger)"/>
    <property type="match status" value="1"/>
</dbReference>
<feature type="region of interest" description="Disordered" evidence="13">
    <location>
        <begin position="86"/>
        <end position="126"/>
    </location>
</feature>
<dbReference type="GO" id="GO:0016567">
    <property type="term" value="P:protein ubiquitination"/>
    <property type="evidence" value="ECO:0007669"/>
    <property type="project" value="TreeGrafter"/>
</dbReference>
<dbReference type="GO" id="GO:0061630">
    <property type="term" value="F:ubiquitin protein ligase activity"/>
    <property type="evidence" value="ECO:0007669"/>
    <property type="project" value="UniProtKB-EC"/>
</dbReference>
<evidence type="ECO:0000256" key="6">
    <source>
        <dbReference type="ARBA" id="ARBA00022723"/>
    </source>
</evidence>
<dbReference type="Proteomes" id="UP000184073">
    <property type="component" value="Unassembled WGS sequence"/>
</dbReference>
<evidence type="ECO:0000256" key="4">
    <source>
        <dbReference type="ARBA" id="ARBA00022679"/>
    </source>
</evidence>
<sequence>MAQDEDKPSGATLGYLAPICVAIFFIMACFRYRLVFGTRQRFRAHNHQIDHESWPLGFPRIILSPADLDARFPIIKYGAWSTAHREANPKETEVDLNTSQDLTSPSPAATDKETNQNDNSVENDILSSHGNSHNECAICMEDFDDDDSIRALTCTHVFHATCLDPWFTKRQARCPLCKTSYPPDPSSSAPTRPATALIRNHFFPRGL</sequence>
<comment type="subcellular location">
    <subcellularLocation>
        <location evidence="2">Membrane</location>
        <topology evidence="2">Multi-pass membrane protein</topology>
    </subcellularLocation>
</comment>
<proteinExistence type="predicted"/>
<feature type="compositionally biased region" description="Polar residues" evidence="13">
    <location>
        <begin position="116"/>
        <end position="126"/>
    </location>
</feature>
<keyword evidence="17" id="KW-1185">Reference proteome</keyword>
<evidence type="ECO:0000256" key="1">
    <source>
        <dbReference type="ARBA" id="ARBA00000900"/>
    </source>
</evidence>
<dbReference type="InterPro" id="IPR001841">
    <property type="entry name" value="Znf_RING"/>
</dbReference>
<dbReference type="PROSITE" id="PS50089">
    <property type="entry name" value="ZF_RING_2"/>
    <property type="match status" value="1"/>
</dbReference>
<dbReference type="PROSITE" id="PS51257">
    <property type="entry name" value="PROKAR_LIPOPROTEIN"/>
    <property type="match status" value="1"/>
</dbReference>
<evidence type="ECO:0000256" key="8">
    <source>
        <dbReference type="ARBA" id="ARBA00022786"/>
    </source>
</evidence>
<evidence type="ECO:0000256" key="3">
    <source>
        <dbReference type="ARBA" id="ARBA00012483"/>
    </source>
</evidence>
<protein>
    <recommendedName>
        <fullName evidence="3">RING-type E3 ubiquitin transferase</fullName>
        <ecNumber evidence="3">2.3.2.27</ecNumber>
    </recommendedName>
</protein>
<keyword evidence="9" id="KW-0862">Zinc</keyword>
<dbReference type="RefSeq" id="XP_040663858.1">
    <property type="nucleotide sequence ID" value="XM_040816756.1"/>
</dbReference>
<keyword evidence="10 14" id="KW-1133">Transmembrane helix</keyword>
<feature type="transmembrane region" description="Helical" evidence="14">
    <location>
        <begin position="12"/>
        <end position="34"/>
    </location>
</feature>
<dbReference type="GeneID" id="63732267"/>
<dbReference type="GO" id="GO:0016020">
    <property type="term" value="C:membrane"/>
    <property type="evidence" value="ECO:0007669"/>
    <property type="project" value="UniProtKB-SubCell"/>
</dbReference>
<dbReference type="VEuPathDB" id="FungiDB:ASPVEDRAFT_79762"/>
<evidence type="ECO:0000256" key="11">
    <source>
        <dbReference type="ARBA" id="ARBA00023136"/>
    </source>
</evidence>
<accession>A0A1L9P9D4</accession>
<dbReference type="EMBL" id="KV878126">
    <property type="protein sequence ID" value="OJI98095.1"/>
    <property type="molecule type" value="Genomic_DNA"/>
</dbReference>
<dbReference type="SUPFAM" id="SSF57850">
    <property type="entry name" value="RING/U-box"/>
    <property type="match status" value="1"/>
</dbReference>
<dbReference type="GO" id="GO:0006511">
    <property type="term" value="P:ubiquitin-dependent protein catabolic process"/>
    <property type="evidence" value="ECO:0007669"/>
    <property type="project" value="TreeGrafter"/>
</dbReference>
<evidence type="ECO:0000256" key="2">
    <source>
        <dbReference type="ARBA" id="ARBA00004141"/>
    </source>
</evidence>